<evidence type="ECO:0000313" key="2">
    <source>
        <dbReference type="Proteomes" id="UP000296049"/>
    </source>
</evidence>
<gene>
    <name evidence="1" type="ORF">Anapl_14584</name>
</gene>
<proteinExistence type="predicted"/>
<accession>R0J9S7</accession>
<organism evidence="1 2">
    <name type="scientific">Anas platyrhynchos</name>
    <name type="common">Mallard</name>
    <name type="synonym">Anas boschas</name>
    <dbReference type="NCBI Taxonomy" id="8839"/>
    <lineage>
        <taxon>Eukaryota</taxon>
        <taxon>Metazoa</taxon>
        <taxon>Chordata</taxon>
        <taxon>Craniata</taxon>
        <taxon>Vertebrata</taxon>
        <taxon>Euteleostomi</taxon>
        <taxon>Archelosauria</taxon>
        <taxon>Archosauria</taxon>
        <taxon>Dinosauria</taxon>
        <taxon>Saurischia</taxon>
        <taxon>Theropoda</taxon>
        <taxon>Coelurosauria</taxon>
        <taxon>Aves</taxon>
        <taxon>Neognathae</taxon>
        <taxon>Galloanserae</taxon>
        <taxon>Anseriformes</taxon>
        <taxon>Anatidae</taxon>
        <taxon>Anatinae</taxon>
        <taxon>Anas</taxon>
    </lineage>
</organism>
<protein>
    <submittedName>
        <fullName evidence="1">Uncharacterized protein</fullName>
    </submittedName>
</protein>
<reference evidence="2" key="1">
    <citation type="journal article" date="2013" name="Nat. Genet.">
        <title>The duck genome and transcriptome provide insight into an avian influenza virus reservoir species.</title>
        <authorList>
            <person name="Huang Y."/>
            <person name="Li Y."/>
            <person name="Burt D.W."/>
            <person name="Chen H."/>
            <person name="Zhang Y."/>
            <person name="Qian W."/>
            <person name="Kim H."/>
            <person name="Gan S."/>
            <person name="Zhao Y."/>
            <person name="Li J."/>
            <person name="Yi K."/>
            <person name="Feng H."/>
            <person name="Zhu P."/>
            <person name="Li B."/>
            <person name="Liu Q."/>
            <person name="Fairley S."/>
            <person name="Magor K.E."/>
            <person name="Du Z."/>
            <person name="Hu X."/>
            <person name="Goodman L."/>
            <person name="Tafer H."/>
            <person name="Vignal A."/>
            <person name="Lee T."/>
            <person name="Kim K.W."/>
            <person name="Sheng Z."/>
            <person name="An Y."/>
            <person name="Searle S."/>
            <person name="Herrero J."/>
            <person name="Groenen M.A."/>
            <person name="Crooijmans R.P."/>
            <person name="Faraut T."/>
            <person name="Cai Q."/>
            <person name="Webster R.G."/>
            <person name="Aldridge J.R."/>
            <person name="Warren W.C."/>
            <person name="Bartschat S."/>
            <person name="Kehr S."/>
            <person name="Marz M."/>
            <person name="Stadler P.F."/>
            <person name="Smith J."/>
            <person name="Kraus R.H."/>
            <person name="Zhao Y."/>
            <person name="Ren L."/>
            <person name="Fei J."/>
            <person name="Morisson M."/>
            <person name="Kaiser P."/>
            <person name="Griffin D.K."/>
            <person name="Rao M."/>
            <person name="Pitel F."/>
            <person name="Wang J."/>
            <person name="Li N."/>
        </authorList>
    </citation>
    <scope>NUCLEOTIDE SEQUENCE [LARGE SCALE GENOMIC DNA]</scope>
</reference>
<feature type="non-terminal residue" evidence="1">
    <location>
        <position position="42"/>
    </location>
</feature>
<evidence type="ECO:0000313" key="1">
    <source>
        <dbReference type="EMBL" id="EOA93726.1"/>
    </source>
</evidence>
<feature type="non-terminal residue" evidence="1">
    <location>
        <position position="1"/>
    </location>
</feature>
<sequence>VTEDESSDVVSNQAPFAYDLTNVKPHQHLCGHQTVPQCFLKE</sequence>
<keyword evidence="2" id="KW-1185">Reference proteome</keyword>
<dbReference type="EMBL" id="KB745640">
    <property type="protein sequence ID" value="EOA93726.1"/>
    <property type="molecule type" value="Genomic_DNA"/>
</dbReference>
<dbReference type="Proteomes" id="UP000296049">
    <property type="component" value="Unassembled WGS sequence"/>
</dbReference>
<name>R0J9S7_ANAPL</name>
<dbReference type="AlphaFoldDB" id="R0J9S7"/>